<reference evidence="10" key="1">
    <citation type="submission" date="2020-09" db="EMBL/GenBank/DDBJ databases">
        <authorList>
            <person name="Kikuchi T."/>
        </authorList>
    </citation>
    <scope>NUCLEOTIDE SEQUENCE</scope>
    <source>
        <strain evidence="10">SH1</strain>
    </source>
</reference>
<evidence type="ECO:0000313" key="10">
    <source>
        <dbReference type="EMBL" id="CAD5225644.1"/>
    </source>
</evidence>
<comment type="function">
    <text evidence="7">Aquaglyceroporin that may modulate the water content and osmolytes during anhydrobiosis.</text>
</comment>
<feature type="transmembrane region" description="Helical" evidence="9">
    <location>
        <begin position="29"/>
        <end position="48"/>
    </location>
</feature>
<dbReference type="InterPro" id="IPR023271">
    <property type="entry name" value="Aquaporin-like"/>
</dbReference>
<sequence>MSLTEAKPQTRLDKLREKYRIRSPLKRRVLSEFAATSFLMYAGFSAGAQTTLSHNTQNAGSLGVSMAWGLSLVFAIQMGYHLSGSHLNPAISFAAWTFGDLPFIEFLLYTAVQTVASFLGAFLTFIMYYDKINEFDGGQRSVLGETGTGGIFATYPGTHLSLIGSIFDQICCTAMMACTSSIVTDKRNKIPSWAQPSLLGAMLLTICLGFGLNAGNAMNPARDLGPRLFTFFAGYGSEVFSYRGYQWFLVPVICPFVGAVLGQWGYQLLIGIHIPDDDEEEQVDTGIPDIPSTSVSQADMLQHLARARLHSLV</sequence>
<keyword evidence="4 8" id="KW-0812">Transmembrane</keyword>
<keyword evidence="6 9" id="KW-0472">Membrane</keyword>
<dbReference type="InterPro" id="IPR022357">
    <property type="entry name" value="MIP_CS"/>
</dbReference>
<keyword evidence="11" id="KW-1185">Reference proteome</keyword>
<dbReference type="Pfam" id="PF00230">
    <property type="entry name" value="MIP"/>
    <property type="match status" value="1"/>
</dbReference>
<evidence type="ECO:0000256" key="3">
    <source>
        <dbReference type="ARBA" id="ARBA00022448"/>
    </source>
</evidence>
<dbReference type="OrthoDB" id="3222at2759"/>
<feature type="transmembrane region" description="Helical" evidence="9">
    <location>
        <begin position="162"/>
        <end position="184"/>
    </location>
</feature>
<dbReference type="EMBL" id="CAJFCW020000005">
    <property type="protein sequence ID" value="CAG9121160.1"/>
    <property type="molecule type" value="Genomic_DNA"/>
</dbReference>
<evidence type="ECO:0008006" key="12">
    <source>
        <dbReference type="Google" id="ProtNLM"/>
    </source>
</evidence>
<dbReference type="Proteomes" id="UP000614601">
    <property type="component" value="Unassembled WGS sequence"/>
</dbReference>
<comment type="subcellular location">
    <subcellularLocation>
        <location evidence="1">Membrane</location>
        <topology evidence="1">Multi-pass membrane protein</topology>
    </subcellularLocation>
</comment>
<evidence type="ECO:0000256" key="8">
    <source>
        <dbReference type="RuleBase" id="RU000477"/>
    </source>
</evidence>
<dbReference type="InterPro" id="IPR050363">
    <property type="entry name" value="MIP/Aquaporin"/>
</dbReference>
<dbReference type="PROSITE" id="PS00221">
    <property type="entry name" value="MIP"/>
    <property type="match status" value="1"/>
</dbReference>
<dbReference type="Proteomes" id="UP000783686">
    <property type="component" value="Unassembled WGS sequence"/>
</dbReference>
<dbReference type="AlphaFoldDB" id="A0A811LER1"/>
<dbReference type="Gene3D" id="1.20.1080.10">
    <property type="entry name" value="Glycerol uptake facilitator protein"/>
    <property type="match status" value="1"/>
</dbReference>
<evidence type="ECO:0000256" key="7">
    <source>
        <dbReference type="ARBA" id="ARBA00045280"/>
    </source>
</evidence>
<dbReference type="SUPFAM" id="SSF81338">
    <property type="entry name" value="Aquaporin-like"/>
    <property type="match status" value="1"/>
</dbReference>
<evidence type="ECO:0000256" key="2">
    <source>
        <dbReference type="ARBA" id="ARBA00006175"/>
    </source>
</evidence>
<proteinExistence type="inferred from homology"/>
<evidence type="ECO:0000256" key="1">
    <source>
        <dbReference type="ARBA" id="ARBA00004141"/>
    </source>
</evidence>
<dbReference type="InterPro" id="IPR000425">
    <property type="entry name" value="MIP"/>
</dbReference>
<keyword evidence="5 9" id="KW-1133">Transmembrane helix</keyword>
<gene>
    <name evidence="10" type="ORF">BOKJ2_LOCUS11681</name>
</gene>
<evidence type="ECO:0000256" key="4">
    <source>
        <dbReference type="ARBA" id="ARBA00022692"/>
    </source>
</evidence>
<evidence type="ECO:0000256" key="9">
    <source>
        <dbReference type="SAM" id="Phobius"/>
    </source>
</evidence>
<feature type="transmembrane region" description="Helical" evidence="9">
    <location>
        <begin position="196"/>
        <end position="214"/>
    </location>
</feature>
<dbReference type="PANTHER" id="PTHR43829">
    <property type="entry name" value="AQUAPORIN OR AQUAGLYCEROPORIN RELATED"/>
    <property type="match status" value="1"/>
</dbReference>
<dbReference type="GO" id="GO:0015250">
    <property type="term" value="F:water channel activity"/>
    <property type="evidence" value="ECO:0007669"/>
    <property type="project" value="TreeGrafter"/>
</dbReference>
<feature type="transmembrane region" description="Helical" evidence="9">
    <location>
        <begin position="60"/>
        <end position="82"/>
    </location>
</feature>
<dbReference type="GO" id="GO:0015254">
    <property type="term" value="F:glycerol channel activity"/>
    <property type="evidence" value="ECO:0007669"/>
    <property type="project" value="TreeGrafter"/>
</dbReference>
<evidence type="ECO:0000256" key="6">
    <source>
        <dbReference type="ARBA" id="ARBA00023136"/>
    </source>
</evidence>
<feature type="transmembrane region" description="Helical" evidence="9">
    <location>
        <begin position="103"/>
        <end position="129"/>
    </location>
</feature>
<comment type="similarity">
    <text evidence="2 8">Belongs to the MIP/aquaporin (TC 1.A.8) family.</text>
</comment>
<name>A0A811LER1_9BILA</name>
<keyword evidence="3 8" id="KW-0813">Transport</keyword>
<organism evidence="10 11">
    <name type="scientific">Bursaphelenchus okinawaensis</name>
    <dbReference type="NCBI Taxonomy" id="465554"/>
    <lineage>
        <taxon>Eukaryota</taxon>
        <taxon>Metazoa</taxon>
        <taxon>Ecdysozoa</taxon>
        <taxon>Nematoda</taxon>
        <taxon>Chromadorea</taxon>
        <taxon>Rhabditida</taxon>
        <taxon>Tylenchina</taxon>
        <taxon>Tylenchomorpha</taxon>
        <taxon>Aphelenchoidea</taxon>
        <taxon>Aphelenchoididae</taxon>
        <taxon>Bursaphelenchus</taxon>
    </lineage>
</organism>
<comment type="caution">
    <text evidence="10">The sequence shown here is derived from an EMBL/GenBank/DDBJ whole genome shotgun (WGS) entry which is preliminary data.</text>
</comment>
<protein>
    <recommendedName>
        <fullName evidence="12">Aquaporin</fullName>
    </recommendedName>
</protein>
<dbReference type="PRINTS" id="PR00783">
    <property type="entry name" value="MINTRINSICP"/>
</dbReference>
<dbReference type="EMBL" id="CAJFDH010000005">
    <property type="protein sequence ID" value="CAD5225644.1"/>
    <property type="molecule type" value="Genomic_DNA"/>
</dbReference>
<dbReference type="PANTHER" id="PTHR43829:SF27">
    <property type="entry name" value="AQUAPORIN-3"/>
    <property type="match status" value="1"/>
</dbReference>
<evidence type="ECO:0000313" key="11">
    <source>
        <dbReference type="Proteomes" id="UP000614601"/>
    </source>
</evidence>
<accession>A0A811LER1</accession>
<feature type="transmembrane region" description="Helical" evidence="9">
    <location>
        <begin position="245"/>
        <end position="266"/>
    </location>
</feature>
<dbReference type="GO" id="GO:0016323">
    <property type="term" value="C:basolateral plasma membrane"/>
    <property type="evidence" value="ECO:0007669"/>
    <property type="project" value="TreeGrafter"/>
</dbReference>
<evidence type="ECO:0000256" key="5">
    <source>
        <dbReference type="ARBA" id="ARBA00022989"/>
    </source>
</evidence>